<protein>
    <submittedName>
        <fullName evidence="1">Uncharacterized protein</fullName>
    </submittedName>
</protein>
<organism evidence="1">
    <name type="scientific">Cacopsylla melanoneura</name>
    <dbReference type="NCBI Taxonomy" id="428564"/>
    <lineage>
        <taxon>Eukaryota</taxon>
        <taxon>Metazoa</taxon>
        <taxon>Ecdysozoa</taxon>
        <taxon>Arthropoda</taxon>
        <taxon>Hexapoda</taxon>
        <taxon>Insecta</taxon>
        <taxon>Pterygota</taxon>
        <taxon>Neoptera</taxon>
        <taxon>Paraneoptera</taxon>
        <taxon>Hemiptera</taxon>
        <taxon>Sternorrhyncha</taxon>
        <taxon>Psylloidea</taxon>
        <taxon>Psyllidae</taxon>
        <taxon>Psyllinae</taxon>
        <taxon>Cacopsylla</taxon>
    </lineage>
</organism>
<name>A0A8D8SU71_9HEMI</name>
<evidence type="ECO:0000313" key="1">
    <source>
        <dbReference type="EMBL" id="CAG6673972.1"/>
    </source>
</evidence>
<dbReference type="AlphaFoldDB" id="A0A8D8SU71"/>
<proteinExistence type="predicted"/>
<dbReference type="EMBL" id="HBUF01232559">
    <property type="protein sequence ID" value="CAG6673972.1"/>
    <property type="molecule type" value="Transcribed_RNA"/>
</dbReference>
<sequence>MKNDRENIIRLVTLLFEVYGKHRGRHCLISVLLTQTLPDASRTVSSVLHSSEEEKKRKYQGACENRHANVYTIGCIRGWCPSSNIQFNSFVCVPSAKLLRQ</sequence>
<accession>A0A8D8SU71</accession>
<reference evidence="1" key="1">
    <citation type="submission" date="2021-05" db="EMBL/GenBank/DDBJ databases">
        <authorList>
            <person name="Alioto T."/>
            <person name="Alioto T."/>
            <person name="Gomez Garrido J."/>
        </authorList>
    </citation>
    <scope>NUCLEOTIDE SEQUENCE</scope>
</reference>